<evidence type="ECO:0000256" key="8">
    <source>
        <dbReference type="SAM" id="MobiDB-lite"/>
    </source>
</evidence>
<keyword evidence="2" id="KW-1003">Cell membrane</keyword>
<dbReference type="AlphaFoldDB" id="A0A7Z2ZPJ7"/>
<evidence type="ECO:0000256" key="4">
    <source>
        <dbReference type="ARBA" id="ARBA00023224"/>
    </source>
</evidence>
<feature type="coiled-coil region" evidence="7">
    <location>
        <begin position="362"/>
        <end position="389"/>
    </location>
</feature>
<reference evidence="12 13" key="1">
    <citation type="submission" date="2020-04" db="EMBL/GenBank/DDBJ databases">
        <title>Genome sequencing of novel species.</title>
        <authorList>
            <person name="Heo J."/>
            <person name="Kim S.-J."/>
            <person name="Kim J.-S."/>
            <person name="Hong S.-B."/>
            <person name="Kwon S.-W."/>
        </authorList>
    </citation>
    <scope>NUCLEOTIDE SEQUENCE [LARGE SCALE GENOMIC DNA]</scope>
    <source>
        <strain evidence="12 13">MFER-1</strain>
    </source>
</reference>
<dbReference type="InterPro" id="IPR003660">
    <property type="entry name" value="HAMP_dom"/>
</dbReference>
<dbReference type="SUPFAM" id="SSF58104">
    <property type="entry name" value="Methyl-accepting chemotaxis protein (MCP) signaling domain"/>
    <property type="match status" value="1"/>
</dbReference>
<feature type="domain" description="Methyl-accepting transducer" evidence="10">
    <location>
        <begin position="291"/>
        <end position="527"/>
    </location>
</feature>
<evidence type="ECO:0000256" key="2">
    <source>
        <dbReference type="ARBA" id="ARBA00022475"/>
    </source>
</evidence>
<keyword evidence="13" id="KW-1185">Reference proteome</keyword>
<dbReference type="KEGG" id="cheb:HH215_31420"/>
<feature type="domain" description="HAMP" evidence="11">
    <location>
        <begin position="219"/>
        <end position="272"/>
    </location>
</feature>
<dbReference type="GO" id="GO:0007165">
    <property type="term" value="P:signal transduction"/>
    <property type="evidence" value="ECO:0007669"/>
    <property type="project" value="UniProtKB-KW"/>
</dbReference>
<dbReference type="InterPro" id="IPR004089">
    <property type="entry name" value="MCPsignal_dom"/>
</dbReference>
<dbReference type="PANTHER" id="PTHR32089">
    <property type="entry name" value="METHYL-ACCEPTING CHEMOTAXIS PROTEIN MCPB"/>
    <property type="match status" value="1"/>
</dbReference>
<organism evidence="12 13">
    <name type="scientific">Cohnella herbarum</name>
    <dbReference type="NCBI Taxonomy" id="2728023"/>
    <lineage>
        <taxon>Bacteria</taxon>
        <taxon>Bacillati</taxon>
        <taxon>Bacillota</taxon>
        <taxon>Bacilli</taxon>
        <taxon>Bacillales</taxon>
        <taxon>Paenibacillaceae</taxon>
        <taxon>Cohnella</taxon>
    </lineage>
</organism>
<feature type="compositionally biased region" description="Low complexity" evidence="8">
    <location>
        <begin position="513"/>
        <end position="530"/>
    </location>
</feature>
<dbReference type="Proteomes" id="UP000502248">
    <property type="component" value="Chromosome"/>
</dbReference>
<evidence type="ECO:0000256" key="3">
    <source>
        <dbReference type="ARBA" id="ARBA00023136"/>
    </source>
</evidence>
<dbReference type="EMBL" id="CP051680">
    <property type="protein sequence ID" value="QJD87244.1"/>
    <property type="molecule type" value="Genomic_DNA"/>
</dbReference>
<comment type="similarity">
    <text evidence="5">Belongs to the methyl-accepting chemotaxis (MCP) protein family.</text>
</comment>
<feature type="region of interest" description="Disordered" evidence="8">
    <location>
        <begin position="513"/>
        <end position="538"/>
    </location>
</feature>
<evidence type="ECO:0000259" key="10">
    <source>
        <dbReference type="PROSITE" id="PS50111"/>
    </source>
</evidence>
<evidence type="ECO:0000256" key="1">
    <source>
        <dbReference type="ARBA" id="ARBA00004236"/>
    </source>
</evidence>
<sequence length="577" mass="63597">MMNNVSVRTKLLFLLLTPLVLFAATALYLLQLNSSNIDKLTDVLYETSNKATSLVLNADRDMYQASSAYQQLQSAHVTQEKKSKSIHDFNENVQQANERINEALTILANKRLSGLRHESSNKSIDAIMEEVDVRFNEWAQEANTYIKSNTFTVENETKLQLDFEVARGNINEFGEILETYAMGELKKITANKEQSDMLIYGTLIVEWILLLLFGAILIRKVSRTVSLVQSKTKQVSLGDLKYEPQPKYDKDELGQILMSVDGMIGKMRELIGSIADSAYQVETASEELALSARESSSAAGHVADNIQEVTSLVDTQSNVADETTKAIGEMSFGVQRIAESTNAISDHSYQTNLQADQGSELLQKMKMQMEQMLGTIMELNRSVDTLNDKSAEIGSITENITNFATQTGILSLNASIEAARAGEHGRGFAVVAQEIRKLATHSLESAQSINDLIADTRSEIEQASEYMKTTAFQFEEGNSIMDNVAIGFETIVESIKQVAEQIHDTSAITQQMSASSEEVSASMEQSSSSAREIAGKAQNVSAATEEQLALAENIASSSEQLQHIVKNLNASVRFFKL</sequence>
<keyword evidence="9" id="KW-1133">Transmembrane helix</keyword>
<dbReference type="Pfam" id="PF00015">
    <property type="entry name" value="MCPsignal"/>
    <property type="match status" value="1"/>
</dbReference>
<name>A0A7Z2ZPJ7_9BACL</name>
<evidence type="ECO:0000256" key="5">
    <source>
        <dbReference type="ARBA" id="ARBA00029447"/>
    </source>
</evidence>
<comment type="subcellular location">
    <subcellularLocation>
        <location evidence="1">Cell membrane</location>
    </subcellularLocation>
</comment>
<evidence type="ECO:0000313" key="12">
    <source>
        <dbReference type="EMBL" id="QJD87244.1"/>
    </source>
</evidence>
<dbReference type="Pfam" id="PF00672">
    <property type="entry name" value="HAMP"/>
    <property type="match status" value="1"/>
</dbReference>
<dbReference type="PROSITE" id="PS50885">
    <property type="entry name" value="HAMP"/>
    <property type="match status" value="1"/>
</dbReference>
<protein>
    <recommendedName>
        <fullName evidence="14">Methyl-accepting chemotaxis protein</fullName>
    </recommendedName>
</protein>
<evidence type="ECO:0000259" key="11">
    <source>
        <dbReference type="PROSITE" id="PS50885"/>
    </source>
</evidence>
<evidence type="ECO:0000256" key="7">
    <source>
        <dbReference type="SAM" id="Coils"/>
    </source>
</evidence>
<proteinExistence type="inferred from homology"/>
<dbReference type="Gene3D" id="1.10.287.950">
    <property type="entry name" value="Methyl-accepting chemotaxis protein"/>
    <property type="match status" value="1"/>
</dbReference>
<accession>A0A7Z2ZPJ7</accession>
<evidence type="ECO:0000256" key="6">
    <source>
        <dbReference type="PROSITE-ProRule" id="PRU00284"/>
    </source>
</evidence>
<evidence type="ECO:0000256" key="9">
    <source>
        <dbReference type="SAM" id="Phobius"/>
    </source>
</evidence>
<keyword evidence="9" id="KW-0812">Transmembrane</keyword>
<gene>
    <name evidence="12" type="ORF">HH215_31420</name>
</gene>
<feature type="transmembrane region" description="Helical" evidence="9">
    <location>
        <begin position="197"/>
        <end position="218"/>
    </location>
</feature>
<keyword evidence="3 9" id="KW-0472">Membrane</keyword>
<dbReference type="RefSeq" id="WP_169283489.1">
    <property type="nucleotide sequence ID" value="NZ_CP051680.1"/>
</dbReference>
<keyword evidence="7" id="KW-0175">Coiled coil</keyword>
<dbReference type="PROSITE" id="PS50111">
    <property type="entry name" value="CHEMOTAXIS_TRANSDUC_2"/>
    <property type="match status" value="1"/>
</dbReference>
<keyword evidence="4 6" id="KW-0807">Transducer</keyword>
<dbReference type="SMART" id="SM00283">
    <property type="entry name" value="MA"/>
    <property type="match status" value="1"/>
</dbReference>
<evidence type="ECO:0008006" key="14">
    <source>
        <dbReference type="Google" id="ProtNLM"/>
    </source>
</evidence>
<dbReference type="GO" id="GO:0005886">
    <property type="term" value="C:plasma membrane"/>
    <property type="evidence" value="ECO:0007669"/>
    <property type="project" value="UniProtKB-SubCell"/>
</dbReference>
<dbReference type="Gene3D" id="6.10.340.10">
    <property type="match status" value="1"/>
</dbReference>
<evidence type="ECO:0000313" key="13">
    <source>
        <dbReference type="Proteomes" id="UP000502248"/>
    </source>
</evidence>
<dbReference type="PANTHER" id="PTHR32089:SF112">
    <property type="entry name" value="LYSOZYME-LIKE PROTEIN-RELATED"/>
    <property type="match status" value="1"/>
</dbReference>